<dbReference type="InterPro" id="IPR039507">
    <property type="entry name" value="PIG-A/GPI3"/>
</dbReference>
<reference evidence="6" key="1">
    <citation type="submission" date="2011-02" db="EMBL/GenBank/DDBJ databases">
        <title>The Genome Sequence of Capsaspora owczarzaki ATCC 30864.</title>
        <authorList>
            <person name="Russ C."/>
            <person name="Cuomo C."/>
            <person name="Burger G."/>
            <person name="Gray M.W."/>
            <person name="Holland P.W.H."/>
            <person name="King N."/>
            <person name="Lang F.B.F."/>
            <person name="Roger A.J."/>
            <person name="Ruiz-Trillo I."/>
            <person name="Young S.K."/>
            <person name="Zeng Q."/>
            <person name="Gargeya S."/>
            <person name="Alvarado L."/>
            <person name="Berlin A."/>
            <person name="Chapman S.B."/>
            <person name="Chen Z."/>
            <person name="Freedman E."/>
            <person name="Gellesch M."/>
            <person name="Goldberg J."/>
            <person name="Griggs A."/>
            <person name="Gujja S."/>
            <person name="Heilman E."/>
            <person name="Heiman D."/>
            <person name="Howarth C."/>
            <person name="Mehta T."/>
            <person name="Neiman D."/>
            <person name="Pearson M."/>
            <person name="Roberts A."/>
            <person name="Saif S."/>
            <person name="Shea T."/>
            <person name="Shenoy N."/>
            <person name="Sisk P."/>
            <person name="Stolte C."/>
            <person name="Sykes S."/>
            <person name="White J."/>
            <person name="Yandava C."/>
            <person name="Haas B."/>
            <person name="Nusbaum C."/>
            <person name="Birren B."/>
        </authorList>
    </citation>
    <scope>NUCLEOTIDE SEQUENCE</scope>
    <source>
        <strain evidence="6">ATCC 30864</strain>
    </source>
</reference>
<feature type="compositionally biased region" description="Low complexity" evidence="2">
    <location>
        <begin position="76"/>
        <end position="97"/>
    </location>
</feature>
<dbReference type="Gene3D" id="3.40.50.2000">
    <property type="entry name" value="Glycogen Phosphorylase B"/>
    <property type="match status" value="2"/>
</dbReference>
<evidence type="ECO:0000259" key="3">
    <source>
        <dbReference type="Pfam" id="PF08288"/>
    </source>
</evidence>
<feature type="region of interest" description="Disordered" evidence="2">
    <location>
        <begin position="55"/>
        <end position="100"/>
    </location>
</feature>
<dbReference type="GO" id="GO:0006506">
    <property type="term" value="P:GPI anchor biosynthetic process"/>
    <property type="evidence" value="ECO:0007669"/>
    <property type="project" value="InterPro"/>
</dbReference>
<dbReference type="FunCoup" id="A0A0D2VVB5">
    <property type="interactions" value="203"/>
</dbReference>
<dbReference type="OrthoDB" id="734129at2759"/>
<keyword evidence="1 5" id="KW-0808">Transferase</keyword>
<dbReference type="FunFam" id="3.40.50.2000:FF:000148">
    <property type="entry name" value="Phosphatidylinositol N-acetylglucosaminyltransferase subunit A"/>
    <property type="match status" value="1"/>
</dbReference>
<dbReference type="InterPro" id="IPR028098">
    <property type="entry name" value="Glyco_trans_4-like_N"/>
</dbReference>
<dbReference type="SUPFAM" id="SSF53756">
    <property type="entry name" value="UDP-Glycosyltransferase/glycogen phosphorylase"/>
    <property type="match status" value="1"/>
</dbReference>
<dbReference type="InParanoid" id="A0A0D2VVB5"/>
<protein>
    <submittedName>
        <fullName evidence="5">GlcNAc transferase</fullName>
    </submittedName>
</protein>
<proteinExistence type="predicted"/>
<keyword evidence="6" id="KW-1185">Reference proteome</keyword>
<dbReference type="eggNOG" id="KOG1111">
    <property type="taxonomic scope" value="Eukaryota"/>
</dbReference>
<dbReference type="RefSeq" id="XP_004345451.2">
    <property type="nucleotide sequence ID" value="XM_004345401.2"/>
</dbReference>
<dbReference type="EMBL" id="KE346369">
    <property type="protein sequence ID" value="KJE95407.1"/>
    <property type="molecule type" value="Genomic_DNA"/>
</dbReference>
<dbReference type="Proteomes" id="UP000008743">
    <property type="component" value="Unassembled WGS sequence"/>
</dbReference>
<name>A0A0D2VVB5_CAPO3</name>
<feature type="domain" description="Glycosyltransferase subfamily 4-like N-terminal" evidence="4">
    <location>
        <begin position="24"/>
        <end position="59"/>
    </location>
</feature>
<dbReference type="GO" id="GO:0000506">
    <property type="term" value="C:glycosylphosphatidylinositol-N-acetylglucosaminyltransferase (GPI-GnT) complex"/>
    <property type="evidence" value="ECO:0007669"/>
    <property type="project" value="InterPro"/>
</dbReference>
<gene>
    <name evidence="5" type="ORF">CAOG_005861</name>
</gene>
<dbReference type="AlphaFoldDB" id="A0A0D2VVB5"/>
<feature type="domain" description="PIGA GPI anchor biosynthesis" evidence="3">
    <location>
        <begin position="105"/>
        <end position="189"/>
    </location>
</feature>
<dbReference type="GO" id="GO:0017176">
    <property type="term" value="F:phosphatidylinositol N-acetylglucosaminyltransferase activity"/>
    <property type="evidence" value="ECO:0007669"/>
    <property type="project" value="InterPro"/>
</dbReference>
<evidence type="ECO:0000259" key="4">
    <source>
        <dbReference type="Pfam" id="PF13439"/>
    </source>
</evidence>
<dbReference type="PhylomeDB" id="A0A0D2VVB5"/>
<dbReference type="Pfam" id="PF13439">
    <property type="entry name" value="Glyco_transf_4"/>
    <property type="match status" value="1"/>
</dbReference>
<evidence type="ECO:0000256" key="1">
    <source>
        <dbReference type="ARBA" id="ARBA00022679"/>
    </source>
</evidence>
<dbReference type="Pfam" id="PF08288">
    <property type="entry name" value="PIGA"/>
    <property type="match status" value="1"/>
</dbReference>
<dbReference type="PANTHER" id="PTHR45871:SF1">
    <property type="entry name" value="PHOSPHATIDYLINOSITOL N-ACETYLGLUCOSAMINYLTRANSFERASE SUBUNIT A"/>
    <property type="match status" value="1"/>
</dbReference>
<evidence type="ECO:0000256" key="2">
    <source>
        <dbReference type="SAM" id="MobiDB-lite"/>
    </source>
</evidence>
<evidence type="ECO:0000313" key="6">
    <source>
        <dbReference type="Proteomes" id="UP000008743"/>
    </source>
</evidence>
<accession>A0A0D2VVB5</accession>
<organism evidence="5 6">
    <name type="scientific">Capsaspora owczarzaki (strain ATCC 30864)</name>
    <dbReference type="NCBI Taxonomy" id="595528"/>
    <lineage>
        <taxon>Eukaryota</taxon>
        <taxon>Filasterea</taxon>
        <taxon>Capsaspora</taxon>
    </lineage>
</organism>
<evidence type="ECO:0000313" key="5">
    <source>
        <dbReference type="EMBL" id="KJE95407.1"/>
    </source>
</evidence>
<dbReference type="Pfam" id="PF13692">
    <property type="entry name" value="Glyco_trans_1_4"/>
    <property type="match status" value="1"/>
</dbReference>
<dbReference type="PANTHER" id="PTHR45871">
    <property type="entry name" value="N-ACETYLGLUCOSAMINYL-PHOSPHATIDYLINOSITOL BIOSYNTHETIC PROTEIN"/>
    <property type="match status" value="1"/>
</dbReference>
<sequence length="508" mass="56595">MNSKPQSRHHRICMVSDFFYPNTGGVENHIYQLSQCLIRRGHKVVVITHAYDGIEPKHQHPSSESESESVPQQQDASSSPTESAAAATTQAKTSQPAGSIAGTPRVGVRVLSMGLKVYYLPNIVFYNQCTLPTLFTNLPLMRNIFVRERISIVHGHAAFSTLCHDAILHARTMGIPAVFTDHSLFGFADASSILTNKFLKFSLSDVSHAICVSHTSRENTVLRSAIEPERVSVIPNAVDASLFVPDTSQRDPAWITIVVVCRLVYRKGMDLLAAIIPRVCAAHPNVRFLIGGDGPKRLLLEEVRERHKLHERMSLIGHVPHNGVRAVLNRGDIFLNTSLTEAFCIAIVEAASCGLSVVSTRVGGVPEVFPEDMMVLAEPTVDDLVRAVCEAIPRINDINPDQLHQRVKSMYNWNDVAARTEVVYDNISGVEESPLVERLHQYYGCGPVSGKLFVMFVLINTLFYYFLEWLCPRAGIDICPDFDTARYTKLVRQERDRGLSQRRNLDIV</sequence>
<dbReference type="CDD" id="cd03796">
    <property type="entry name" value="GT4_PIG-A-like"/>
    <property type="match status" value="1"/>
</dbReference>
<dbReference type="InterPro" id="IPR013234">
    <property type="entry name" value="PIGA_GPI_anchor_biosynthesis"/>
</dbReference>
<dbReference type="STRING" id="595528.A0A0D2VVB5"/>